<gene>
    <name evidence="1" type="ORF">SPELUC_LOCUS2478</name>
</gene>
<protein>
    <submittedName>
        <fullName evidence="1">8465_t:CDS:1</fullName>
    </submittedName>
</protein>
<reference evidence="1" key="1">
    <citation type="submission" date="2021-06" db="EMBL/GenBank/DDBJ databases">
        <authorList>
            <person name="Kallberg Y."/>
            <person name="Tangrot J."/>
            <person name="Rosling A."/>
        </authorList>
    </citation>
    <scope>NUCLEOTIDE SEQUENCE</scope>
    <source>
        <strain evidence="1">28 12/20/2015</strain>
    </source>
</reference>
<dbReference type="Proteomes" id="UP000789366">
    <property type="component" value="Unassembled WGS sequence"/>
</dbReference>
<keyword evidence="2" id="KW-1185">Reference proteome</keyword>
<evidence type="ECO:0000313" key="1">
    <source>
        <dbReference type="EMBL" id="CAG8489081.1"/>
    </source>
</evidence>
<dbReference type="EMBL" id="CAJVPW010001645">
    <property type="protein sequence ID" value="CAG8489081.1"/>
    <property type="molecule type" value="Genomic_DNA"/>
</dbReference>
<name>A0ACA9KRL6_9GLOM</name>
<comment type="caution">
    <text evidence="1">The sequence shown here is derived from an EMBL/GenBank/DDBJ whole genome shotgun (WGS) entry which is preliminary data.</text>
</comment>
<accession>A0ACA9KRL6</accession>
<organism evidence="1 2">
    <name type="scientific">Cetraspora pellucida</name>
    <dbReference type="NCBI Taxonomy" id="1433469"/>
    <lineage>
        <taxon>Eukaryota</taxon>
        <taxon>Fungi</taxon>
        <taxon>Fungi incertae sedis</taxon>
        <taxon>Mucoromycota</taxon>
        <taxon>Glomeromycotina</taxon>
        <taxon>Glomeromycetes</taxon>
        <taxon>Diversisporales</taxon>
        <taxon>Gigasporaceae</taxon>
        <taxon>Cetraspora</taxon>
    </lineage>
</organism>
<evidence type="ECO:0000313" key="2">
    <source>
        <dbReference type="Proteomes" id="UP000789366"/>
    </source>
</evidence>
<proteinExistence type="predicted"/>
<sequence>MEESDTEIADNQSVSEQNITDVFSYFKDNDAKTRTKCIVKGCTKDFALPLSELIAKNHISKSHHKEWAALEKIQDKPSTEYRQVYSRTYESMRDIAFTKAKVRWYPREAILIGMKKLPNNKIYEIADSSIGYWLWHWSTAKKYPNWMYGPRNGFINYTHMINDNFENDEKSFNQIFELSKYDAHKSITSIVPHDCTEDALHQTTHHIFRELLKLNNINPENQVDPIDEINQTTEKLNKKQHLKINKILENLNIEFSNKENIDEKIDKIIEFSESLKQF</sequence>